<name>A0AAV5SAA0_9BILA</name>
<organism evidence="9 10">
    <name type="scientific">Pristionchus entomophagus</name>
    <dbReference type="NCBI Taxonomy" id="358040"/>
    <lineage>
        <taxon>Eukaryota</taxon>
        <taxon>Metazoa</taxon>
        <taxon>Ecdysozoa</taxon>
        <taxon>Nematoda</taxon>
        <taxon>Chromadorea</taxon>
        <taxon>Rhabditida</taxon>
        <taxon>Rhabditina</taxon>
        <taxon>Diplogasteromorpha</taxon>
        <taxon>Diplogasteroidea</taxon>
        <taxon>Neodiplogasteridae</taxon>
        <taxon>Pristionchus</taxon>
    </lineage>
</organism>
<evidence type="ECO:0000313" key="10">
    <source>
        <dbReference type="Proteomes" id="UP001432027"/>
    </source>
</evidence>
<evidence type="ECO:0000256" key="2">
    <source>
        <dbReference type="ARBA" id="ARBA00009418"/>
    </source>
</evidence>
<comment type="similarity">
    <text evidence="2 6">Belongs to the RRP36 family.</text>
</comment>
<accession>A0AAV5SAA0</accession>
<feature type="coiled-coil region" evidence="7">
    <location>
        <begin position="403"/>
        <end position="470"/>
    </location>
</feature>
<keyword evidence="3 6" id="KW-0690">Ribosome biogenesis</keyword>
<keyword evidence="5 6" id="KW-0539">Nucleus</keyword>
<dbReference type="GO" id="GO:0000462">
    <property type="term" value="P:maturation of SSU-rRNA from tricistronic rRNA transcript (SSU-rRNA, 5.8S rRNA, LSU-rRNA)"/>
    <property type="evidence" value="ECO:0007669"/>
    <property type="project" value="TreeGrafter"/>
</dbReference>
<evidence type="ECO:0000256" key="8">
    <source>
        <dbReference type="SAM" id="MobiDB-lite"/>
    </source>
</evidence>
<sequence length="502" mass="58775">SVGMTEEIRRTFPKKPAPGTPFKSPIPKFKRDQERWNKERKEMKNGRKEEYGMQKKDESNSVGGRYFDAGQKEEEKKMKIEERRAYKRIMKEEGRKAKLELKMKKKEVNQVKKVERKRKGDEMEGQMKKKKIVKKEKPSVPIEESDDPESEEEEMKGRRGIKKEKESIPHIGESEIDSDDLPEGDMFGNEKDEEEEEEEKEEEEDEESQGETVPLASTRAVKYSEKEEEEDGEEGEEGEEGEDGEVDNEEEEEGEGEDTGPTPTDLEKFREEMASLPLSKVREVKEKLGIKLFNDAFFGRVEQKEEEKEVEGNTAKKIFKRDNSKRPREISSKKGVSRFRLIYKNEKKTKSRLDPRFDDRCGAFNEVIYDTNYGFLDELRTEEVKKMKKEVQKAKKEGDGEKMATLREEIIREENRQKAKREKEIRMNTMKELKKENMERMKKGIEPKFVKRSAVKLKIMEKKFEQLKEDNQLDKYLRRKAKKESRKGSSGKGGGPKLGVGF</sequence>
<dbReference type="GO" id="GO:0005730">
    <property type="term" value="C:nucleolus"/>
    <property type="evidence" value="ECO:0007669"/>
    <property type="project" value="UniProtKB-SubCell"/>
</dbReference>
<feature type="compositionally biased region" description="Basic and acidic residues" evidence="8">
    <location>
        <begin position="29"/>
        <end position="59"/>
    </location>
</feature>
<keyword evidence="7" id="KW-0175">Coiled coil</keyword>
<feature type="compositionally biased region" description="Gly residues" evidence="8">
    <location>
        <begin position="490"/>
        <end position="502"/>
    </location>
</feature>
<gene>
    <name evidence="9" type="ORF">PENTCL1PPCAC_2346</name>
</gene>
<feature type="compositionally biased region" description="Acidic residues" evidence="8">
    <location>
        <begin position="226"/>
        <end position="258"/>
    </location>
</feature>
<feature type="compositionally biased region" description="Basic and acidic residues" evidence="8">
    <location>
        <begin position="107"/>
        <end position="127"/>
    </location>
</feature>
<comment type="function">
    <text evidence="6">Component of the 90S pre-ribosome involved in the maturation of rRNAs. Required for early cleavages of the pre-RNAs in the 40S ribosomal subunit maturation pathway.</text>
</comment>
<feature type="region of interest" description="Disordered" evidence="8">
    <location>
        <begin position="1"/>
        <end position="76"/>
    </location>
</feature>
<feature type="compositionally biased region" description="Acidic residues" evidence="8">
    <location>
        <begin position="191"/>
        <end position="209"/>
    </location>
</feature>
<dbReference type="AlphaFoldDB" id="A0AAV5SAA0"/>
<evidence type="ECO:0000256" key="1">
    <source>
        <dbReference type="ARBA" id="ARBA00004604"/>
    </source>
</evidence>
<dbReference type="Pfam" id="PF06102">
    <property type="entry name" value="RRP36"/>
    <property type="match status" value="1"/>
</dbReference>
<dbReference type="InterPro" id="IPR009292">
    <property type="entry name" value="RRP36"/>
</dbReference>
<feature type="compositionally biased region" description="Acidic residues" evidence="8">
    <location>
        <begin position="174"/>
        <end position="183"/>
    </location>
</feature>
<dbReference type="Proteomes" id="UP001432027">
    <property type="component" value="Unassembled WGS sequence"/>
</dbReference>
<feature type="region of interest" description="Disordered" evidence="8">
    <location>
        <begin position="303"/>
        <end position="331"/>
    </location>
</feature>
<comment type="subunit">
    <text evidence="6">Associates with 90S and pre-40S pre-ribosomal particles.</text>
</comment>
<feature type="compositionally biased region" description="Acidic residues" evidence="8">
    <location>
        <begin position="143"/>
        <end position="154"/>
    </location>
</feature>
<evidence type="ECO:0000256" key="7">
    <source>
        <dbReference type="SAM" id="Coils"/>
    </source>
</evidence>
<keyword evidence="4 6" id="KW-0698">rRNA processing</keyword>
<feature type="region of interest" description="Disordered" evidence="8">
    <location>
        <begin position="471"/>
        <end position="502"/>
    </location>
</feature>
<reference evidence="9" key="1">
    <citation type="submission" date="2023-10" db="EMBL/GenBank/DDBJ databases">
        <title>Genome assembly of Pristionchus species.</title>
        <authorList>
            <person name="Yoshida K."/>
            <person name="Sommer R.J."/>
        </authorList>
    </citation>
    <scope>NUCLEOTIDE SEQUENCE</scope>
    <source>
        <strain evidence="9">RS0144</strain>
    </source>
</reference>
<feature type="compositionally biased region" description="Basic and acidic residues" evidence="8">
    <location>
        <begin position="1"/>
        <end position="10"/>
    </location>
</feature>
<evidence type="ECO:0000313" key="9">
    <source>
        <dbReference type="EMBL" id="GMS80171.1"/>
    </source>
</evidence>
<dbReference type="PANTHER" id="PTHR21738">
    <property type="entry name" value="RIBOSOMAL RNA PROCESSING PROTEIN 36 HOMOLOG"/>
    <property type="match status" value="1"/>
</dbReference>
<keyword evidence="10" id="KW-1185">Reference proteome</keyword>
<keyword evidence="6" id="KW-0687">Ribonucleoprotein</keyword>
<comment type="caution">
    <text evidence="9">The sequence shown here is derived from an EMBL/GenBank/DDBJ whole genome shotgun (WGS) entry which is preliminary data.</text>
</comment>
<feature type="compositionally biased region" description="Basic and acidic residues" evidence="8">
    <location>
        <begin position="320"/>
        <end position="331"/>
    </location>
</feature>
<proteinExistence type="inferred from homology"/>
<dbReference type="GO" id="GO:0030686">
    <property type="term" value="C:90S preribosome"/>
    <property type="evidence" value="ECO:0007669"/>
    <property type="project" value="TreeGrafter"/>
</dbReference>
<evidence type="ECO:0000256" key="6">
    <source>
        <dbReference type="RuleBase" id="RU368027"/>
    </source>
</evidence>
<evidence type="ECO:0000256" key="4">
    <source>
        <dbReference type="ARBA" id="ARBA00022552"/>
    </source>
</evidence>
<protein>
    <recommendedName>
        <fullName evidence="6">rRNA biogenesis protein RRP36</fullName>
    </recommendedName>
</protein>
<dbReference type="EMBL" id="BTSX01000001">
    <property type="protein sequence ID" value="GMS80171.1"/>
    <property type="molecule type" value="Genomic_DNA"/>
</dbReference>
<comment type="subcellular location">
    <subcellularLocation>
        <location evidence="1 6">Nucleus</location>
        <location evidence="1 6">Nucleolus</location>
    </subcellularLocation>
</comment>
<feature type="region of interest" description="Disordered" evidence="8">
    <location>
        <begin position="107"/>
        <end position="272"/>
    </location>
</feature>
<dbReference type="PANTHER" id="PTHR21738:SF0">
    <property type="entry name" value="RIBOSOMAL RNA PROCESSING PROTEIN 36 HOMOLOG"/>
    <property type="match status" value="1"/>
</dbReference>
<evidence type="ECO:0000256" key="5">
    <source>
        <dbReference type="ARBA" id="ARBA00023242"/>
    </source>
</evidence>
<feature type="non-terminal residue" evidence="9">
    <location>
        <position position="1"/>
    </location>
</feature>
<evidence type="ECO:0000256" key="3">
    <source>
        <dbReference type="ARBA" id="ARBA00022517"/>
    </source>
</evidence>